<dbReference type="SMART" id="SM00220">
    <property type="entry name" value="S_TKc"/>
    <property type="match status" value="1"/>
</dbReference>
<feature type="compositionally biased region" description="Low complexity" evidence="6">
    <location>
        <begin position="469"/>
        <end position="479"/>
    </location>
</feature>
<keyword evidence="9" id="KW-1185">Reference proteome</keyword>
<feature type="compositionally biased region" description="Polar residues" evidence="6">
    <location>
        <begin position="683"/>
        <end position="693"/>
    </location>
</feature>
<dbReference type="FunFam" id="1.10.510.10:FF:000128">
    <property type="entry name" value="serine/threonine-protein kinase ULK2 isoform X2"/>
    <property type="match status" value="1"/>
</dbReference>
<dbReference type="GO" id="GO:0042594">
    <property type="term" value="P:response to starvation"/>
    <property type="evidence" value="ECO:0007669"/>
    <property type="project" value="TreeGrafter"/>
</dbReference>
<dbReference type="GO" id="GO:0005829">
    <property type="term" value="C:cytosol"/>
    <property type="evidence" value="ECO:0007669"/>
    <property type="project" value="TreeGrafter"/>
</dbReference>
<comment type="caution">
    <text evidence="8">The sequence shown here is derived from an EMBL/GenBank/DDBJ whole genome shotgun (WGS) entry which is preliminary data.</text>
</comment>
<dbReference type="InterPro" id="IPR045269">
    <property type="entry name" value="Atg1-like"/>
</dbReference>
<evidence type="ECO:0000256" key="3">
    <source>
        <dbReference type="ARBA" id="ARBA00022741"/>
    </source>
</evidence>
<dbReference type="Pfam" id="PF21127">
    <property type="entry name" value="ATG1-like_MIT2"/>
    <property type="match status" value="1"/>
</dbReference>
<keyword evidence="3" id="KW-0547">Nucleotide-binding</keyword>
<dbReference type="OrthoDB" id="346907at2759"/>
<dbReference type="GO" id="GO:0005524">
    <property type="term" value="F:ATP binding"/>
    <property type="evidence" value="ECO:0007669"/>
    <property type="project" value="UniProtKB-KW"/>
</dbReference>
<dbReference type="GO" id="GO:0061709">
    <property type="term" value="P:reticulophagy"/>
    <property type="evidence" value="ECO:0007669"/>
    <property type="project" value="TreeGrafter"/>
</dbReference>
<dbReference type="GO" id="GO:0034045">
    <property type="term" value="C:phagophore assembly site membrane"/>
    <property type="evidence" value="ECO:0007669"/>
    <property type="project" value="TreeGrafter"/>
</dbReference>
<proteinExistence type="predicted"/>
<dbReference type="SUPFAM" id="SSF56112">
    <property type="entry name" value="Protein kinase-like (PK-like)"/>
    <property type="match status" value="1"/>
</dbReference>
<feature type="domain" description="Protein kinase" evidence="7">
    <location>
        <begin position="1"/>
        <end position="197"/>
    </location>
</feature>
<evidence type="ECO:0000256" key="5">
    <source>
        <dbReference type="ARBA" id="ARBA00022840"/>
    </source>
</evidence>
<feature type="compositionally biased region" description="Basic and acidic residues" evidence="6">
    <location>
        <begin position="394"/>
        <end position="405"/>
    </location>
</feature>
<evidence type="ECO:0000313" key="8">
    <source>
        <dbReference type="EMBL" id="RLV99869.1"/>
    </source>
</evidence>
<dbReference type="InterPro" id="IPR000719">
    <property type="entry name" value="Prot_kinase_dom"/>
</dbReference>
<feature type="compositionally biased region" description="Polar residues" evidence="6">
    <location>
        <begin position="519"/>
        <end position="529"/>
    </location>
</feature>
<dbReference type="PANTHER" id="PTHR24348:SF19">
    <property type="entry name" value="SERINE_THREONINE-PROTEIN KINASE ULK1"/>
    <property type="match status" value="1"/>
</dbReference>
<evidence type="ECO:0000256" key="2">
    <source>
        <dbReference type="ARBA" id="ARBA00022679"/>
    </source>
</evidence>
<dbReference type="GO" id="GO:0000045">
    <property type="term" value="P:autophagosome assembly"/>
    <property type="evidence" value="ECO:0007669"/>
    <property type="project" value="TreeGrafter"/>
</dbReference>
<feature type="compositionally biased region" description="Low complexity" evidence="6">
    <location>
        <begin position="538"/>
        <end position="552"/>
    </location>
</feature>
<dbReference type="InterPro" id="IPR022708">
    <property type="entry name" value="Atg1-like_tMIT"/>
</dbReference>
<dbReference type="InterPro" id="IPR011009">
    <property type="entry name" value="Kinase-like_dom_sf"/>
</dbReference>
<dbReference type="Proteomes" id="UP000276834">
    <property type="component" value="Unassembled WGS sequence"/>
</dbReference>
<keyword evidence="2" id="KW-0808">Transferase</keyword>
<evidence type="ECO:0000256" key="1">
    <source>
        <dbReference type="ARBA" id="ARBA00012513"/>
    </source>
</evidence>
<keyword evidence="4" id="KW-0418">Kinase</keyword>
<evidence type="ECO:0000313" key="9">
    <source>
        <dbReference type="Proteomes" id="UP000276834"/>
    </source>
</evidence>
<evidence type="ECO:0000256" key="6">
    <source>
        <dbReference type="SAM" id="MobiDB-lite"/>
    </source>
</evidence>
<gene>
    <name evidence="8" type="ORF">DV515_00009429</name>
</gene>
<dbReference type="GO" id="GO:0004674">
    <property type="term" value="F:protein serine/threonine kinase activity"/>
    <property type="evidence" value="ECO:0007669"/>
    <property type="project" value="UniProtKB-EC"/>
</dbReference>
<dbReference type="EC" id="2.7.11.1" evidence="1"/>
<feature type="compositionally biased region" description="Polar residues" evidence="6">
    <location>
        <begin position="442"/>
        <end position="460"/>
    </location>
</feature>
<dbReference type="PROSITE" id="PS50011">
    <property type="entry name" value="PROTEIN_KINASE_DOM"/>
    <property type="match status" value="1"/>
</dbReference>
<organism evidence="8 9">
    <name type="scientific">Chloebia gouldiae</name>
    <name type="common">Gouldian finch</name>
    <name type="synonym">Erythrura gouldiae</name>
    <dbReference type="NCBI Taxonomy" id="44316"/>
    <lineage>
        <taxon>Eukaryota</taxon>
        <taxon>Metazoa</taxon>
        <taxon>Chordata</taxon>
        <taxon>Craniata</taxon>
        <taxon>Vertebrata</taxon>
        <taxon>Euteleostomi</taxon>
        <taxon>Archelosauria</taxon>
        <taxon>Archosauria</taxon>
        <taxon>Dinosauria</taxon>
        <taxon>Saurischia</taxon>
        <taxon>Theropoda</taxon>
        <taxon>Coelurosauria</taxon>
        <taxon>Aves</taxon>
        <taxon>Neognathae</taxon>
        <taxon>Neoaves</taxon>
        <taxon>Telluraves</taxon>
        <taxon>Australaves</taxon>
        <taxon>Passeriformes</taxon>
        <taxon>Passeroidea</taxon>
        <taxon>Passeridae</taxon>
        <taxon>Chloebia</taxon>
    </lineage>
</organism>
<protein>
    <recommendedName>
        <fullName evidence="1">non-specific serine/threonine protein kinase</fullName>
        <ecNumber evidence="1">2.7.11.1</ecNumber>
    </recommendedName>
</protein>
<dbReference type="GO" id="GO:0010508">
    <property type="term" value="P:positive regulation of autophagy"/>
    <property type="evidence" value="ECO:0007669"/>
    <property type="project" value="TreeGrafter"/>
</dbReference>
<feature type="region of interest" description="Disordered" evidence="6">
    <location>
        <begin position="576"/>
        <end position="624"/>
    </location>
</feature>
<dbReference type="GO" id="GO:0048671">
    <property type="term" value="P:negative regulation of collateral sprouting"/>
    <property type="evidence" value="ECO:0007669"/>
    <property type="project" value="TreeGrafter"/>
</dbReference>
<name>A0A3L8SDA3_CHLGU</name>
<evidence type="ECO:0000256" key="4">
    <source>
        <dbReference type="ARBA" id="ARBA00022777"/>
    </source>
</evidence>
<dbReference type="GO" id="GO:0005776">
    <property type="term" value="C:autophagosome"/>
    <property type="evidence" value="ECO:0007669"/>
    <property type="project" value="TreeGrafter"/>
</dbReference>
<dbReference type="InterPro" id="IPR048941">
    <property type="entry name" value="ATG1-like_MIT2"/>
</dbReference>
<reference evidence="8 9" key="1">
    <citation type="journal article" date="2018" name="Proc. R. Soc. B">
        <title>A non-coding region near Follistatin controls head colour polymorphism in the Gouldian finch.</title>
        <authorList>
            <person name="Toomey M.B."/>
            <person name="Marques C.I."/>
            <person name="Andrade P."/>
            <person name="Araujo P.M."/>
            <person name="Sabatino S."/>
            <person name="Gazda M.A."/>
            <person name="Afonso S."/>
            <person name="Lopes R.J."/>
            <person name="Corbo J.C."/>
            <person name="Carneiro M."/>
        </authorList>
    </citation>
    <scope>NUCLEOTIDE SEQUENCE [LARGE SCALE GENOMIC DNA]</scope>
    <source>
        <strain evidence="8">Red01</strain>
        <tissue evidence="8">Muscle</tissue>
    </source>
</reference>
<feature type="region of interest" description="Disordered" evidence="6">
    <location>
        <begin position="394"/>
        <end position="480"/>
    </location>
</feature>
<evidence type="ECO:0000259" key="7">
    <source>
        <dbReference type="PROSITE" id="PS50011"/>
    </source>
</evidence>
<keyword evidence="5" id="KW-0067">ATP-binding</keyword>
<dbReference type="PANTHER" id="PTHR24348">
    <property type="entry name" value="SERINE/THREONINE-PROTEIN KINASE UNC-51-RELATED"/>
    <property type="match status" value="1"/>
</dbReference>
<dbReference type="Pfam" id="PF12063">
    <property type="entry name" value="ATG1-like_MIT1"/>
    <property type="match status" value="1"/>
</dbReference>
<dbReference type="GO" id="GO:0000422">
    <property type="term" value="P:autophagy of mitochondrion"/>
    <property type="evidence" value="ECO:0007669"/>
    <property type="project" value="TreeGrafter"/>
</dbReference>
<dbReference type="InterPro" id="IPR008271">
    <property type="entry name" value="Ser/Thr_kinase_AS"/>
</dbReference>
<accession>A0A3L8SDA3</accession>
<dbReference type="Gene3D" id="1.10.510.10">
    <property type="entry name" value="Transferase(Phosphotransferase) domain 1"/>
    <property type="match status" value="1"/>
</dbReference>
<feature type="region of interest" description="Disordered" evidence="6">
    <location>
        <begin position="681"/>
        <end position="722"/>
    </location>
</feature>
<feature type="compositionally biased region" description="Low complexity" evidence="6">
    <location>
        <begin position="411"/>
        <end position="440"/>
    </location>
</feature>
<feature type="region of interest" description="Disordered" evidence="6">
    <location>
        <begin position="519"/>
        <end position="561"/>
    </location>
</feature>
<dbReference type="Pfam" id="PF00069">
    <property type="entry name" value="Pkinase"/>
    <property type="match status" value="1"/>
</dbReference>
<dbReference type="GO" id="GO:0034727">
    <property type="term" value="P:piecemeal microautophagy of the nucleus"/>
    <property type="evidence" value="ECO:0007669"/>
    <property type="project" value="TreeGrafter"/>
</dbReference>
<sequence length="1319" mass="144328">MELANSVYLVMEYCNGGDLADYLHTMRTLSEDTIRLFLQQIAGAMKMLHSKGIIHRDLKPQNILLSYAGGRKSNPNNIRIKIADFGFARYLQNNMMAATLCGSPMYMAPEVIMSQHYDAKADLWSIGTIIYQCLTGKAPFQASSPQDLRLFYEKNKMLMPNIPRETSSHLRQLLLGLLQRNHKDRMDFDEFFHHPFLDASASMKKCDRPAGKKRRFWFRGAFKAARALNPPVPAGCGASPGTQGRKGLWPYRAAPKPAQLLAPAVLQLCGKNPSESDPPVGRRSPPQDVLACPPAHLLPPAVPLLHWPGEQKTPEKQERVLLTWPQFPACAHLPCRNQRCHYEQEAVAQPLPPAAPRLMVWGQGPNKKAPLQADMAYANSRPLCHPVDPRLRTYMESSPGRRDCNCDQAASVPMPSYPSSGSGSSSSSSSTSHLASPPQSLGEMQQQLQEKALASPTQDSPGFLHGSKDSAGSSSKNSSCDTDDFVMVPAQFSSDLAAEAAGGKPIQDSLMYSGSSLVTSAGLESQGRTPSPSPPYSSSPSPSGRPGQFSSSKYGHSVPIPVPTQIHNYRRIEQNLQSPNPFSSPRSATVRRSSSTSPLGFPKTGASPPCPGEHGSMPSTKKLSFGGAKPFMPSPQDDLTSVFTSVKWREKYLLAPGEASFALVALSNILLPSEEGIFGTIPEQPSQTVTPSSLGAEVRSRGPAAGSLVPEQSPRGMGSRLHSAPNLSDLHSCRQKITKQHSDPLVAHFGHTPVSQPLQIHGLQHCRQLRSSPKLSEFMQRSPLPTIVGSPTKVCPGVFWASHSLIFWVIGDELLQEQMTLTWIYQHLHLSYEGCAVICVKWGGVLLSMGSSALAAALSRAWAWEQAGKGAAPMARAVSPFEFPKTPSSQNLLTLLAHQGVMMTPTRNKTLPDLKEMGHFHCQQTGLGLRPVEEIKGRSLSTGRLTDLLLKAAFGAQISEAGSSDSLNNEKPMEIAGSSLRCFRRDSALWCPGWGLCQPIPSDFYCRIPSQWNNPPTDHEDQDVFRESLDVTMNKLLDWDGVGSSSSLSSGGSFSGRHLAVGAAGEALEGPSSLRYTFTDPITANLEGVVTFEAPELPEETLMEQEHTDILRSLRFTLAFVHYVMEIAALKGSSSDMSSSVTSDYHLQESLVADQISLLSREWSYAEQLVLYLKVAELLSSGLQMAIEQIKAGKLCLSSTVKQVVKKLNELYKSSVSSCHCLNMRLQRFFLDKQKLMDRINSITAEKLIFSYAVQMVQSAALDEMFHHREDCAQRYHKALLLMEGLLNIITEQGDIENISKCKLCIERRLSALLSGFCA</sequence>
<dbReference type="GO" id="GO:0048675">
    <property type="term" value="P:axon extension"/>
    <property type="evidence" value="ECO:0007669"/>
    <property type="project" value="TreeGrafter"/>
</dbReference>
<dbReference type="PROSITE" id="PS00108">
    <property type="entry name" value="PROTEIN_KINASE_ST"/>
    <property type="match status" value="1"/>
</dbReference>
<feature type="compositionally biased region" description="Low complexity" evidence="6">
    <location>
        <begin position="583"/>
        <end position="598"/>
    </location>
</feature>
<dbReference type="EMBL" id="QUSF01000030">
    <property type="protein sequence ID" value="RLV99869.1"/>
    <property type="molecule type" value="Genomic_DNA"/>
</dbReference>